<dbReference type="RefSeq" id="YP_009455884.1">
    <property type="nucleotide sequence ID" value="NC_036804.1"/>
</dbReference>
<feature type="transmembrane region" description="Helical" evidence="1">
    <location>
        <begin position="20"/>
        <end position="40"/>
    </location>
</feature>
<accession>A0A2I4Q2N1</accession>
<gene>
    <name evidence="2" type="primary">ycf17</name>
</gene>
<keyword evidence="2" id="KW-0150">Chloroplast</keyword>
<evidence type="ECO:0000313" key="2">
    <source>
        <dbReference type="EMBL" id="AQZ25100.1"/>
    </source>
</evidence>
<dbReference type="Gene3D" id="1.10.3460.10">
    <property type="entry name" value="Chlorophyll a/b binding protein domain"/>
    <property type="match status" value="1"/>
</dbReference>
<protein>
    <recommendedName>
        <fullName evidence="3">High light inducible protein</fullName>
    </recommendedName>
</protein>
<organism evidence="2">
    <name type="scientific">Dictyopteris divaricata</name>
    <dbReference type="NCBI Taxonomy" id="156996"/>
    <lineage>
        <taxon>Eukaryota</taxon>
        <taxon>Sar</taxon>
        <taxon>Stramenopiles</taxon>
        <taxon>Ochrophyta</taxon>
        <taxon>PX clade</taxon>
        <taxon>Phaeophyceae</taxon>
        <taxon>Dictyotales</taxon>
        <taxon>Dictyotaceae</taxon>
        <taxon>Dictyopteris</taxon>
    </lineage>
</organism>
<name>A0A2I4Q2N1_9PHAE</name>
<proteinExistence type="predicted"/>
<keyword evidence="2" id="KW-0934">Plastid</keyword>
<dbReference type="AlphaFoldDB" id="A0A2I4Q2N1"/>
<evidence type="ECO:0008006" key="3">
    <source>
        <dbReference type="Google" id="ProtNLM"/>
    </source>
</evidence>
<keyword evidence="1" id="KW-0472">Membrane</keyword>
<dbReference type="GeneID" id="35656160"/>
<dbReference type="SUPFAM" id="SSF103511">
    <property type="entry name" value="Chlorophyll a-b binding protein"/>
    <property type="match status" value="1"/>
</dbReference>
<sequence>MESDEKSINIYEPPKWGFHLISEVVNGRLAMIALFTILTIEIITKQSIFKILDLRN</sequence>
<dbReference type="EMBL" id="KY433579">
    <property type="protein sequence ID" value="AQZ25100.1"/>
    <property type="molecule type" value="Genomic_DNA"/>
</dbReference>
<geneLocation type="chloroplast" evidence="2"/>
<keyword evidence="1" id="KW-0812">Transmembrane</keyword>
<keyword evidence="1" id="KW-1133">Transmembrane helix</keyword>
<evidence type="ECO:0000256" key="1">
    <source>
        <dbReference type="SAM" id="Phobius"/>
    </source>
</evidence>
<reference evidence="2" key="1">
    <citation type="journal article" date="2017" name="Mar. Biotechnol.">
        <title>Plastid Genome of Dictyopteris divaricata (Dictyotales, Phaeophyceae): Understanding the Evolution of Plastid Genomes in Brown Algae.</title>
        <authorList>
            <person name="Liu F."/>
            <person name="Jin Z."/>
            <person name="Wang Y."/>
            <person name="Bi Y."/>
            <person name="Melton J.T.III."/>
        </authorList>
    </citation>
    <scope>NUCLEOTIDE SEQUENCE</scope>
</reference>